<dbReference type="InterPro" id="IPR036873">
    <property type="entry name" value="Rhodanese-like_dom_sf"/>
</dbReference>
<organism evidence="2">
    <name type="scientific">Ralstonia solanacearum</name>
    <name type="common">Pseudomonas solanacearum</name>
    <dbReference type="NCBI Taxonomy" id="305"/>
    <lineage>
        <taxon>Bacteria</taxon>
        <taxon>Pseudomonadati</taxon>
        <taxon>Pseudomonadota</taxon>
        <taxon>Betaproteobacteria</taxon>
        <taxon>Burkholderiales</taxon>
        <taxon>Burkholderiaceae</taxon>
        <taxon>Ralstonia</taxon>
        <taxon>Ralstonia solanacearum species complex</taxon>
    </lineage>
</organism>
<dbReference type="PATRIC" id="fig|305.106.peg.1513"/>
<sequence length="141" mass="15446">MPMKKGFRALVDEALAEIRTLSVDEARALLDDPRVQFVDVRDIRELEREGGIPHALHAPRGMLEFWVDPDSPYHKPAFAQDKTFVFFCAAGWRSALAAKTVQDMGLGSGHTGRVAHIDGGFTAWKAAGAPVAAYEKPTKKA</sequence>
<dbReference type="Gene3D" id="3.40.250.10">
    <property type="entry name" value="Rhodanese-like domain"/>
    <property type="match status" value="1"/>
</dbReference>
<reference evidence="2" key="1">
    <citation type="submission" date="2015-10" db="EMBL/GenBank/DDBJ databases">
        <authorList>
            <person name="Gilbert D.G."/>
        </authorList>
    </citation>
    <scope>NUCLEOTIDE SEQUENCE</scope>
    <source>
        <strain evidence="2">Phyl III-seqv23</strain>
    </source>
</reference>
<protein>
    <submittedName>
        <fullName evidence="3">Rhodanese-like domain-containing protein</fullName>
    </submittedName>
    <submittedName>
        <fullName evidence="2">Rhodanese-related sulfurtransferase</fullName>
    </submittedName>
</protein>
<dbReference type="PROSITE" id="PS50206">
    <property type="entry name" value="RHODANESE_3"/>
    <property type="match status" value="1"/>
</dbReference>
<dbReference type="InterPro" id="IPR001763">
    <property type="entry name" value="Rhodanese-like_dom"/>
</dbReference>
<evidence type="ECO:0000313" key="2">
    <source>
        <dbReference type="EMBL" id="CUV11203.1"/>
    </source>
</evidence>
<dbReference type="EMBL" id="CP039339">
    <property type="protein sequence ID" value="QCX50418.1"/>
    <property type="molecule type" value="Genomic_DNA"/>
</dbReference>
<dbReference type="PANTHER" id="PTHR44086">
    <property type="entry name" value="THIOSULFATE SULFURTRANSFERASE RDL2, MITOCHONDRIAL-RELATED"/>
    <property type="match status" value="1"/>
</dbReference>
<evidence type="ECO:0000313" key="4">
    <source>
        <dbReference type="Proteomes" id="UP000310553"/>
    </source>
</evidence>
<accession>A0A0S4TNL2</accession>
<evidence type="ECO:0000313" key="3">
    <source>
        <dbReference type="EMBL" id="QCX50418.1"/>
    </source>
</evidence>
<proteinExistence type="predicted"/>
<dbReference type="AlphaFoldDB" id="A0A0S4TNL2"/>
<evidence type="ECO:0000259" key="1">
    <source>
        <dbReference type="PROSITE" id="PS50206"/>
    </source>
</evidence>
<dbReference type="Pfam" id="PF00581">
    <property type="entry name" value="Rhodanese"/>
    <property type="match status" value="1"/>
</dbReference>
<feature type="domain" description="Rhodanese" evidence="1">
    <location>
        <begin position="31"/>
        <end position="133"/>
    </location>
</feature>
<dbReference type="PANTHER" id="PTHR44086:SF13">
    <property type="entry name" value="THIOSULFATE SULFURTRANSFERASE PSPE"/>
    <property type="match status" value="1"/>
</dbReference>
<dbReference type="SUPFAM" id="SSF52821">
    <property type="entry name" value="Rhodanese/Cell cycle control phosphatase"/>
    <property type="match status" value="1"/>
</dbReference>
<keyword evidence="2" id="KW-0808">Transferase</keyword>
<gene>
    <name evidence="3" type="ORF">E7Z57_15780</name>
    <name evidence="2" type="ORF">RUN39_v1_70071</name>
</gene>
<dbReference type="CDD" id="cd01447">
    <property type="entry name" value="Polysulfide_ST"/>
    <property type="match status" value="1"/>
</dbReference>
<name>A0A0S4TNL2_RALSL</name>
<dbReference type="GO" id="GO:0004792">
    <property type="term" value="F:thiosulfate-cyanide sulfurtransferase activity"/>
    <property type="evidence" value="ECO:0007669"/>
    <property type="project" value="TreeGrafter"/>
</dbReference>
<dbReference type="Proteomes" id="UP000310553">
    <property type="component" value="Chromosome"/>
</dbReference>
<dbReference type="EMBL" id="LN899819">
    <property type="protein sequence ID" value="CUV11203.1"/>
    <property type="molecule type" value="Genomic_DNA"/>
</dbReference>
<reference evidence="3 4" key="2">
    <citation type="submission" date="2019-04" db="EMBL/GenBank/DDBJ databases">
        <title>Complete Genome of UW386 and Higher Quality Genome of UW700.</title>
        <authorList>
            <person name="Jacobs J."/>
            <person name="Perez A."/>
            <person name="Steidl O."/>
            <person name="Allen C."/>
        </authorList>
    </citation>
    <scope>NUCLEOTIDE SEQUENCE [LARGE SCALE GENOMIC DNA]</scope>
    <source>
        <strain evidence="3 4">UW386</strain>
    </source>
</reference>
<dbReference type="SMART" id="SM00450">
    <property type="entry name" value="RHOD"/>
    <property type="match status" value="1"/>
</dbReference>